<dbReference type="InterPro" id="IPR052202">
    <property type="entry name" value="Yeast_MetPath_Reg"/>
</dbReference>
<dbReference type="CDD" id="cd12148">
    <property type="entry name" value="fungal_TF_MHR"/>
    <property type="match status" value="1"/>
</dbReference>
<dbReference type="Proteomes" id="UP000240883">
    <property type="component" value="Unassembled WGS sequence"/>
</dbReference>
<evidence type="ECO:0000256" key="3">
    <source>
        <dbReference type="ARBA" id="ARBA00022833"/>
    </source>
</evidence>
<evidence type="ECO:0000256" key="2">
    <source>
        <dbReference type="ARBA" id="ARBA00022723"/>
    </source>
</evidence>
<dbReference type="SMART" id="SM00906">
    <property type="entry name" value="Fungal_trans"/>
    <property type="match status" value="1"/>
</dbReference>
<reference evidence="10 11" key="1">
    <citation type="journal article" date="2018" name="Front. Microbiol.">
        <title>Genome-Wide Analysis of Corynespora cassiicola Leaf Fall Disease Putative Effectors.</title>
        <authorList>
            <person name="Lopez D."/>
            <person name="Ribeiro S."/>
            <person name="Label P."/>
            <person name="Fumanal B."/>
            <person name="Venisse J.S."/>
            <person name="Kohler A."/>
            <person name="de Oliveira R.R."/>
            <person name="Labutti K."/>
            <person name="Lipzen A."/>
            <person name="Lail K."/>
            <person name="Bauer D."/>
            <person name="Ohm R.A."/>
            <person name="Barry K.W."/>
            <person name="Spatafora J."/>
            <person name="Grigoriev I.V."/>
            <person name="Martin F.M."/>
            <person name="Pujade-Renaud V."/>
        </authorList>
    </citation>
    <scope>NUCLEOTIDE SEQUENCE [LARGE SCALE GENOMIC DNA]</scope>
    <source>
        <strain evidence="10 11">Philippines</strain>
    </source>
</reference>
<comment type="subcellular location">
    <subcellularLocation>
        <location evidence="1">Nucleus</location>
    </subcellularLocation>
</comment>
<gene>
    <name evidence="10" type="ORF">BS50DRAFT_597873</name>
</gene>
<feature type="domain" description="Zn(2)-C6 fungal-type" evidence="9">
    <location>
        <begin position="8"/>
        <end position="38"/>
    </location>
</feature>
<dbReference type="SUPFAM" id="SSF57701">
    <property type="entry name" value="Zn2/Cys6 DNA-binding domain"/>
    <property type="match status" value="1"/>
</dbReference>
<evidence type="ECO:0000256" key="1">
    <source>
        <dbReference type="ARBA" id="ARBA00004123"/>
    </source>
</evidence>
<dbReference type="GO" id="GO:0000981">
    <property type="term" value="F:DNA-binding transcription factor activity, RNA polymerase II-specific"/>
    <property type="evidence" value="ECO:0007669"/>
    <property type="project" value="InterPro"/>
</dbReference>
<evidence type="ECO:0000256" key="8">
    <source>
        <dbReference type="SAM" id="MobiDB-lite"/>
    </source>
</evidence>
<name>A0A2T2P4R8_CORCC</name>
<dbReference type="EMBL" id="KZ678130">
    <property type="protein sequence ID" value="PSN72671.1"/>
    <property type="molecule type" value="Genomic_DNA"/>
</dbReference>
<evidence type="ECO:0000256" key="4">
    <source>
        <dbReference type="ARBA" id="ARBA00023015"/>
    </source>
</evidence>
<dbReference type="Pfam" id="PF00172">
    <property type="entry name" value="Zn_clus"/>
    <property type="match status" value="1"/>
</dbReference>
<dbReference type="PANTHER" id="PTHR47782">
    <property type="entry name" value="ZN(II)2CYS6 TRANSCRIPTION FACTOR (EUROFUNG)-RELATED"/>
    <property type="match status" value="1"/>
</dbReference>
<dbReference type="InterPro" id="IPR036864">
    <property type="entry name" value="Zn2-C6_fun-type_DNA-bd_sf"/>
</dbReference>
<keyword evidence="3" id="KW-0862">Zinc</keyword>
<evidence type="ECO:0000313" key="10">
    <source>
        <dbReference type="EMBL" id="PSN72671.1"/>
    </source>
</evidence>
<accession>A0A2T2P4R8</accession>
<evidence type="ECO:0000256" key="7">
    <source>
        <dbReference type="ARBA" id="ARBA00023242"/>
    </source>
</evidence>
<keyword evidence="2" id="KW-0479">Metal-binding</keyword>
<evidence type="ECO:0000313" key="11">
    <source>
        <dbReference type="Proteomes" id="UP000240883"/>
    </source>
</evidence>
<sequence>MTSKVRIACRRCRAKRVKCDWGIPACGNCQKAGEACVDVDGRNNSLSVPRDFAANARSRIEWLEAHLRKLSPGFDFSAGPRVEFAWMDAADVAIGLSLPKRPYDAIVTPHQDQPFTAEARTVALDLGMLTLNSDSRQRHYLGTSSGRLFASLIGIGDSPEVAAQTTPSTAGRVGPFAHAKCLKESYRMVHENLKKASPLSLPSEEGARVLLEVHLHNVHVDHPFMHPASLVNAIEALYQCAATDQRAEIGHNGWVSSIEPFTYNGEFEVSRNANCTPISIFTATFHVFMVFALASTVRTRQRVYDFSPDQFYRVAMSVSPQCFSTTSIATLQGTLLLAVHSLLSPTEMNIWQLTYSAMAHCVDLGLHRTPNESEGLSSAALLIRKMVFYNVYHIDRSVATIQGRPLGIRDETFDLKLPSIADVQADTAVINTRYFAPKVPITGGLVYALHRFKLDPIVSEIKLLFYHLPSQVTAYAWPADHFSTQAAIGRRLEDWKCELGKITASLHNEPEESLLDYKKYELKLQSQYFAAMILLHQPSQVIPDPPENSLLICYQCAASRLNAYNDLYNADSFYPSWRSVQGVFSSGATMIYCLWTSNLVRNTISAADAMSDLRTCTNLLSIGGEWWPSVKRGKESFARAMDALLKKLDFGQHHHRNQVARPRTQRSGTSSHPDPVPTYNITVDQEKVEDVSAAPPTFTHHLDQVPNDFSSADWTLLSQGGSQLDCLQNFADGTLEVEFEPSNPAVETFIAEFLQNDTAWNPF</sequence>
<dbReference type="GO" id="GO:0005634">
    <property type="term" value="C:nucleus"/>
    <property type="evidence" value="ECO:0007669"/>
    <property type="project" value="UniProtKB-SubCell"/>
</dbReference>
<dbReference type="GO" id="GO:0008270">
    <property type="term" value="F:zinc ion binding"/>
    <property type="evidence" value="ECO:0007669"/>
    <property type="project" value="InterPro"/>
</dbReference>
<protein>
    <recommendedName>
        <fullName evidence="9">Zn(2)-C6 fungal-type domain-containing protein</fullName>
    </recommendedName>
</protein>
<evidence type="ECO:0000256" key="5">
    <source>
        <dbReference type="ARBA" id="ARBA00023125"/>
    </source>
</evidence>
<dbReference type="PROSITE" id="PS00463">
    <property type="entry name" value="ZN2_CY6_FUNGAL_1"/>
    <property type="match status" value="1"/>
</dbReference>
<dbReference type="PANTHER" id="PTHR47782:SF1">
    <property type="entry name" value="PYRIMIDINE PATHWAY REGULATORY PROTEIN 1"/>
    <property type="match status" value="1"/>
</dbReference>
<keyword evidence="6" id="KW-0804">Transcription</keyword>
<dbReference type="AlphaFoldDB" id="A0A2T2P4R8"/>
<keyword evidence="5" id="KW-0238">DNA-binding</keyword>
<dbReference type="SMART" id="SM00066">
    <property type="entry name" value="GAL4"/>
    <property type="match status" value="1"/>
</dbReference>
<dbReference type="Pfam" id="PF04082">
    <property type="entry name" value="Fungal_trans"/>
    <property type="match status" value="1"/>
</dbReference>
<keyword evidence="4" id="KW-0805">Transcription regulation</keyword>
<keyword evidence="7" id="KW-0539">Nucleus</keyword>
<organism evidence="10 11">
    <name type="scientific">Corynespora cassiicola Philippines</name>
    <dbReference type="NCBI Taxonomy" id="1448308"/>
    <lineage>
        <taxon>Eukaryota</taxon>
        <taxon>Fungi</taxon>
        <taxon>Dikarya</taxon>
        <taxon>Ascomycota</taxon>
        <taxon>Pezizomycotina</taxon>
        <taxon>Dothideomycetes</taxon>
        <taxon>Pleosporomycetidae</taxon>
        <taxon>Pleosporales</taxon>
        <taxon>Corynesporascaceae</taxon>
        <taxon>Corynespora</taxon>
    </lineage>
</organism>
<dbReference type="InterPro" id="IPR007219">
    <property type="entry name" value="XnlR_reg_dom"/>
</dbReference>
<evidence type="ECO:0000259" key="9">
    <source>
        <dbReference type="PROSITE" id="PS50048"/>
    </source>
</evidence>
<dbReference type="STRING" id="1448308.A0A2T2P4R8"/>
<keyword evidence="11" id="KW-1185">Reference proteome</keyword>
<dbReference type="Gene3D" id="4.10.240.10">
    <property type="entry name" value="Zn(2)-C6 fungal-type DNA-binding domain"/>
    <property type="match status" value="1"/>
</dbReference>
<evidence type="ECO:0000256" key="6">
    <source>
        <dbReference type="ARBA" id="ARBA00023163"/>
    </source>
</evidence>
<dbReference type="OrthoDB" id="25921at2759"/>
<feature type="region of interest" description="Disordered" evidence="8">
    <location>
        <begin position="655"/>
        <end position="679"/>
    </location>
</feature>
<dbReference type="InterPro" id="IPR001138">
    <property type="entry name" value="Zn2Cys6_DnaBD"/>
</dbReference>
<dbReference type="CDD" id="cd00067">
    <property type="entry name" value="GAL4"/>
    <property type="match status" value="1"/>
</dbReference>
<proteinExistence type="predicted"/>
<dbReference type="GO" id="GO:0043565">
    <property type="term" value="F:sequence-specific DNA binding"/>
    <property type="evidence" value="ECO:0007669"/>
    <property type="project" value="TreeGrafter"/>
</dbReference>
<dbReference type="GO" id="GO:0006351">
    <property type="term" value="P:DNA-templated transcription"/>
    <property type="evidence" value="ECO:0007669"/>
    <property type="project" value="InterPro"/>
</dbReference>
<dbReference type="GO" id="GO:0045944">
    <property type="term" value="P:positive regulation of transcription by RNA polymerase II"/>
    <property type="evidence" value="ECO:0007669"/>
    <property type="project" value="TreeGrafter"/>
</dbReference>
<dbReference type="PROSITE" id="PS50048">
    <property type="entry name" value="ZN2_CY6_FUNGAL_2"/>
    <property type="match status" value="1"/>
</dbReference>